<organism evidence="2 3">
    <name type="scientific">Scleromatobacter humisilvae</name>
    <dbReference type="NCBI Taxonomy" id="2897159"/>
    <lineage>
        <taxon>Bacteria</taxon>
        <taxon>Pseudomonadati</taxon>
        <taxon>Pseudomonadota</taxon>
        <taxon>Betaproteobacteria</taxon>
        <taxon>Burkholderiales</taxon>
        <taxon>Sphaerotilaceae</taxon>
        <taxon>Scleromatobacter</taxon>
    </lineage>
</organism>
<evidence type="ECO:0000256" key="1">
    <source>
        <dbReference type="SAM" id="Phobius"/>
    </source>
</evidence>
<dbReference type="Proteomes" id="UP001139353">
    <property type="component" value="Unassembled WGS sequence"/>
</dbReference>
<keyword evidence="1" id="KW-1133">Transmembrane helix</keyword>
<accession>A0A9X1YFU4</accession>
<keyword evidence="1" id="KW-0812">Transmembrane</keyword>
<evidence type="ECO:0008006" key="4">
    <source>
        <dbReference type="Google" id="ProtNLM"/>
    </source>
</evidence>
<gene>
    <name evidence="2" type="ORF">LPC04_04160</name>
</gene>
<dbReference type="EMBL" id="JAJLJH010000001">
    <property type="protein sequence ID" value="MCK9684897.1"/>
    <property type="molecule type" value="Genomic_DNA"/>
</dbReference>
<keyword evidence="1" id="KW-0472">Membrane</keyword>
<keyword evidence="3" id="KW-1185">Reference proteome</keyword>
<proteinExistence type="predicted"/>
<reference evidence="2" key="1">
    <citation type="submission" date="2021-11" db="EMBL/GenBank/DDBJ databases">
        <title>BS-T2-15 a new species belonging to the Comamonadaceae family isolated from the soil of a French oak forest.</title>
        <authorList>
            <person name="Mieszkin S."/>
            <person name="Alain K."/>
        </authorList>
    </citation>
    <scope>NUCLEOTIDE SEQUENCE</scope>
    <source>
        <strain evidence="2">BS-T2-15</strain>
    </source>
</reference>
<sequence>MSTEVQTWREEPRTLTHVMYALHTVTWFSGGIFSVIAILINLVKSGDLPDDFYRSHWRWQARTFWFALLWFLVTSPLWLLFALPGMVAYGVIGLWYLYRCLRGWIAFNDRRPMTA</sequence>
<protein>
    <recommendedName>
        <fullName evidence="4">Transmembrane protein</fullName>
    </recommendedName>
</protein>
<feature type="transmembrane region" description="Helical" evidence="1">
    <location>
        <begin position="87"/>
        <end position="107"/>
    </location>
</feature>
<dbReference type="AlphaFoldDB" id="A0A9X1YFU4"/>
<evidence type="ECO:0000313" key="3">
    <source>
        <dbReference type="Proteomes" id="UP001139353"/>
    </source>
</evidence>
<comment type="caution">
    <text evidence="2">The sequence shown here is derived from an EMBL/GenBank/DDBJ whole genome shotgun (WGS) entry which is preliminary data.</text>
</comment>
<dbReference type="RefSeq" id="WP_275680919.1">
    <property type="nucleotide sequence ID" value="NZ_JAJLJH010000001.1"/>
</dbReference>
<name>A0A9X1YFU4_9BURK</name>
<evidence type="ECO:0000313" key="2">
    <source>
        <dbReference type="EMBL" id="MCK9684897.1"/>
    </source>
</evidence>
<feature type="transmembrane region" description="Helical" evidence="1">
    <location>
        <begin position="20"/>
        <end position="43"/>
    </location>
</feature>